<sequence>MTTNSDRGIFALSVSELGPTLQALQKHGVTLAHLAMLRTDNGDNDYAKRFARALTRDGFQTSTDTRIARLILGASFFDVPDWVVLYGARFSRKEVREALKFPWHEDVLMSTCLLCGKTVKDCHFAFWGIEKLNDSPLTVVKWNELHPPTGQPKFYFSTDPWHAGQPHTDVATMQLRWYLIHKDIVPDSTRKNPGDQVKMLPPEYEASTTIAEVMKDILVFRKTGERPNPKRWAACAERTIKTNKVSAGNISCVGYFNENGLVVNDWDGNPYGNIGVGASRNFLFSARNTPPLRRVFLLAVLDRFYPAAQHSAYFIHILFQADVFFNVQYFGVLAKSEKDAQ</sequence>
<organism evidence="1 2">
    <name type="scientific">Candidatus Falkowbacteria bacterium GW2011_GWA2_41_14</name>
    <dbReference type="NCBI Taxonomy" id="1618635"/>
    <lineage>
        <taxon>Bacteria</taxon>
        <taxon>Candidatus Falkowiibacteriota</taxon>
    </lineage>
</organism>
<reference evidence="1 2" key="1">
    <citation type="journal article" date="2015" name="Nature">
        <title>rRNA introns, odd ribosomes, and small enigmatic genomes across a large radiation of phyla.</title>
        <authorList>
            <person name="Brown C.T."/>
            <person name="Hug L.A."/>
            <person name="Thomas B.C."/>
            <person name="Sharon I."/>
            <person name="Castelle C.J."/>
            <person name="Singh A."/>
            <person name="Wilkins M.J."/>
            <person name="Williams K.H."/>
            <person name="Banfield J.F."/>
        </authorList>
    </citation>
    <scope>NUCLEOTIDE SEQUENCE [LARGE SCALE GENOMIC DNA]</scope>
</reference>
<name>A0A0G0USY2_9BACT</name>
<dbReference type="EMBL" id="LCAP01000001">
    <property type="protein sequence ID" value="KKR91874.1"/>
    <property type="molecule type" value="Genomic_DNA"/>
</dbReference>
<gene>
    <name evidence="1" type="ORF">UU43_C0001G0054</name>
</gene>
<comment type="caution">
    <text evidence="1">The sequence shown here is derived from an EMBL/GenBank/DDBJ whole genome shotgun (WGS) entry which is preliminary data.</text>
</comment>
<proteinExistence type="predicted"/>
<evidence type="ECO:0000313" key="2">
    <source>
        <dbReference type="Proteomes" id="UP000034190"/>
    </source>
</evidence>
<evidence type="ECO:0000313" key="1">
    <source>
        <dbReference type="EMBL" id="KKR91874.1"/>
    </source>
</evidence>
<dbReference type="Proteomes" id="UP000034190">
    <property type="component" value="Unassembled WGS sequence"/>
</dbReference>
<accession>A0A0G0USY2</accession>
<dbReference type="AlphaFoldDB" id="A0A0G0USY2"/>
<protein>
    <submittedName>
        <fullName evidence="1">Uncharacterized protein</fullName>
    </submittedName>
</protein>